<proteinExistence type="predicted"/>
<accession>A0A448WLL3</accession>
<keyword evidence="2" id="KW-1185">Reference proteome</keyword>
<evidence type="ECO:0000313" key="1">
    <source>
        <dbReference type="EMBL" id="VEL14749.1"/>
    </source>
</evidence>
<name>A0A448WLL3_9PLAT</name>
<organism evidence="1 2">
    <name type="scientific">Protopolystoma xenopodis</name>
    <dbReference type="NCBI Taxonomy" id="117903"/>
    <lineage>
        <taxon>Eukaryota</taxon>
        <taxon>Metazoa</taxon>
        <taxon>Spiralia</taxon>
        <taxon>Lophotrochozoa</taxon>
        <taxon>Platyhelminthes</taxon>
        <taxon>Monogenea</taxon>
        <taxon>Polyopisthocotylea</taxon>
        <taxon>Polystomatidea</taxon>
        <taxon>Polystomatidae</taxon>
        <taxon>Protopolystoma</taxon>
    </lineage>
</organism>
<protein>
    <submittedName>
        <fullName evidence="1">Uncharacterized protein</fullName>
    </submittedName>
</protein>
<sequence length="76" mass="8263">MLLEDLDYPHLLPADVCFSEQDDSDHVDESDEEAGVIIMADSEMAGDAASRSRLQKKKLIKAMSVGVSLSRANSPL</sequence>
<evidence type="ECO:0000313" key="2">
    <source>
        <dbReference type="Proteomes" id="UP000784294"/>
    </source>
</evidence>
<gene>
    <name evidence="1" type="ORF">PXEA_LOCUS8189</name>
</gene>
<comment type="caution">
    <text evidence="1">The sequence shown here is derived from an EMBL/GenBank/DDBJ whole genome shotgun (WGS) entry which is preliminary data.</text>
</comment>
<reference evidence="1" key="1">
    <citation type="submission" date="2018-11" db="EMBL/GenBank/DDBJ databases">
        <authorList>
            <consortium name="Pathogen Informatics"/>
        </authorList>
    </citation>
    <scope>NUCLEOTIDE SEQUENCE</scope>
</reference>
<dbReference type="EMBL" id="CAAALY010022204">
    <property type="protein sequence ID" value="VEL14749.1"/>
    <property type="molecule type" value="Genomic_DNA"/>
</dbReference>
<dbReference type="AlphaFoldDB" id="A0A448WLL3"/>
<dbReference type="Proteomes" id="UP000784294">
    <property type="component" value="Unassembled WGS sequence"/>
</dbReference>